<dbReference type="CDD" id="cd23807">
    <property type="entry name" value="UEV_UBE2V"/>
    <property type="match status" value="1"/>
</dbReference>
<dbReference type="Proteomes" id="UP000751190">
    <property type="component" value="Unassembled WGS sequence"/>
</dbReference>
<dbReference type="AlphaFoldDB" id="A0A8J5XM25"/>
<evidence type="ECO:0000256" key="1">
    <source>
        <dbReference type="ARBA" id="ARBA00022786"/>
    </source>
</evidence>
<comment type="caution">
    <text evidence="3">The sequence shown here is derived from an EMBL/GenBank/DDBJ whole genome shotgun (WGS) entry which is preliminary data.</text>
</comment>
<dbReference type="Pfam" id="PF00179">
    <property type="entry name" value="UQ_con"/>
    <property type="match status" value="1"/>
</dbReference>
<name>A0A8J5XM25_DIALT</name>
<dbReference type="FunFam" id="3.10.110.10:FF:000026">
    <property type="entry name" value="Ubiquitin-conjugating enzyme E2 variant"/>
    <property type="match status" value="1"/>
</dbReference>
<dbReference type="SMART" id="SM00212">
    <property type="entry name" value="UBCc"/>
    <property type="match status" value="1"/>
</dbReference>
<dbReference type="PANTHER" id="PTHR24067">
    <property type="entry name" value="UBIQUITIN-CONJUGATING ENZYME E2"/>
    <property type="match status" value="1"/>
</dbReference>
<proteinExistence type="predicted"/>
<reference evidence="3" key="1">
    <citation type="submission" date="2021-05" db="EMBL/GenBank/DDBJ databases">
        <title>The genome of the haptophyte Pavlova lutheri (Diacronema luteri, Pavlovales) - a model for lipid biosynthesis in eukaryotic algae.</title>
        <authorList>
            <person name="Hulatt C.J."/>
            <person name="Posewitz M.C."/>
        </authorList>
    </citation>
    <scope>NUCLEOTIDE SEQUENCE</scope>
    <source>
        <strain evidence="3">NIVA-4/92</strain>
    </source>
</reference>
<dbReference type="InterPro" id="IPR050113">
    <property type="entry name" value="Ub_conjugating_enzyme"/>
</dbReference>
<protein>
    <recommendedName>
        <fullName evidence="2">UBC core domain-containing protein</fullName>
    </recommendedName>
</protein>
<dbReference type="OMA" id="GPESCSY"/>
<dbReference type="SUPFAM" id="SSF54495">
    <property type="entry name" value="UBC-like"/>
    <property type="match status" value="1"/>
</dbReference>
<sequence length="142" mass="15924">MAEKIKIPRNFKLLDELEKGEKGQNSDGVTVGLAIHDDITLTHWNGTIFGPPGTTFDNRIYALSLSCSDRYPQIPPSLRFNSKINLPYIDQTTGVANPSKCPGIADWKEADTMDTVLYKIRRDLCTPNNRKLPQPAENSTYQ</sequence>
<keyword evidence="1" id="KW-0833">Ubl conjugation pathway</keyword>
<evidence type="ECO:0000313" key="4">
    <source>
        <dbReference type="Proteomes" id="UP000751190"/>
    </source>
</evidence>
<dbReference type="InterPro" id="IPR016135">
    <property type="entry name" value="UBQ-conjugating_enzyme/RWD"/>
</dbReference>
<organism evidence="3 4">
    <name type="scientific">Diacronema lutheri</name>
    <name type="common">Unicellular marine alga</name>
    <name type="synonym">Monochrysis lutheri</name>
    <dbReference type="NCBI Taxonomy" id="2081491"/>
    <lineage>
        <taxon>Eukaryota</taxon>
        <taxon>Haptista</taxon>
        <taxon>Haptophyta</taxon>
        <taxon>Pavlovophyceae</taxon>
        <taxon>Pavlovales</taxon>
        <taxon>Pavlovaceae</taxon>
        <taxon>Diacronema</taxon>
    </lineage>
</organism>
<evidence type="ECO:0000259" key="2">
    <source>
        <dbReference type="PROSITE" id="PS50127"/>
    </source>
</evidence>
<dbReference type="EMBL" id="JAGTXO010000009">
    <property type="protein sequence ID" value="KAG8465779.1"/>
    <property type="molecule type" value="Genomic_DNA"/>
</dbReference>
<evidence type="ECO:0000313" key="3">
    <source>
        <dbReference type="EMBL" id="KAG8465779.1"/>
    </source>
</evidence>
<dbReference type="InterPro" id="IPR000608">
    <property type="entry name" value="UBC"/>
</dbReference>
<dbReference type="PROSITE" id="PS50127">
    <property type="entry name" value="UBC_2"/>
    <property type="match status" value="1"/>
</dbReference>
<dbReference type="OrthoDB" id="6508832at2759"/>
<dbReference type="Gene3D" id="3.10.110.10">
    <property type="entry name" value="Ubiquitin Conjugating Enzyme"/>
    <property type="match status" value="1"/>
</dbReference>
<gene>
    <name evidence="3" type="ORF">KFE25_005349</name>
</gene>
<keyword evidence="4" id="KW-1185">Reference proteome</keyword>
<accession>A0A8J5XM25</accession>
<feature type="domain" description="UBC core" evidence="2">
    <location>
        <begin position="8"/>
        <end position="142"/>
    </location>
</feature>